<keyword evidence="7" id="KW-0249">Electron transport</keyword>
<keyword evidence="9" id="KW-0560">Oxidoreductase</keyword>
<reference evidence="15 16" key="1">
    <citation type="journal article" date="2024" name="Front Chem Biol">
        <title>Unveiling the potential of Daldinia eschscholtzii MFLUCC 19-0629 through bioactivity and bioinformatics studies for enhanced sustainable agriculture production.</title>
        <authorList>
            <person name="Brooks S."/>
            <person name="Weaver J.A."/>
            <person name="Klomchit A."/>
            <person name="Alharthi S.A."/>
            <person name="Onlamun T."/>
            <person name="Nurani R."/>
            <person name="Vong T.K."/>
            <person name="Alberti F."/>
            <person name="Greco C."/>
        </authorList>
    </citation>
    <scope>NUCLEOTIDE SEQUENCE [LARGE SCALE GENOMIC DNA]</scope>
    <source>
        <strain evidence="15">MFLUCC 19-0629</strain>
    </source>
</reference>
<evidence type="ECO:0000256" key="11">
    <source>
        <dbReference type="ARBA" id="ARBA00023136"/>
    </source>
</evidence>
<evidence type="ECO:0000256" key="13">
    <source>
        <dbReference type="SAM" id="Phobius"/>
    </source>
</evidence>
<evidence type="ECO:0000256" key="6">
    <source>
        <dbReference type="ARBA" id="ARBA00022692"/>
    </source>
</evidence>
<dbReference type="Gene3D" id="3.40.50.80">
    <property type="entry name" value="Nucleotide-binding domain of ferredoxin-NADP reductase (FNR) module"/>
    <property type="match status" value="1"/>
</dbReference>
<evidence type="ECO:0000256" key="5">
    <source>
        <dbReference type="ARBA" id="ARBA00022475"/>
    </source>
</evidence>
<dbReference type="SFLD" id="SFLDS00052">
    <property type="entry name" value="Ferric_Reductase_Domain"/>
    <property type="match status" value="1"/>
</dbReference>
<proteinExistence type="inferred from homology"/>
<dbReference type="GO" id="GO:0006879">
    <property type="term" value="P:intracellular iron ion homeostasis"/>
    <property type="evidence" value="ECO:0007669"/>
    <property type="project" value="TreeGrafter"/>
</dbReference>
<feature type="transmembrane region" description="Helical" evidence="13">
    <location>
        <begin position="148"/>
        <end position="165"/>
    </location>
</feature>
<keyword evidence="10" id="KW-0406">Ion transport</keyword>
<evidence type="ECO:0000256" key="1">
    <source>
        <dbReference type="ARBA" id="ARBA00004651"/>
    </source>
</evidence>
<evidence type="ECO:0000256" key="12">
    <source>
        <dbReference type="ARBA" id="ARBA00048483"/>
    </source>
</evidence>
<dbReference type="Proteomes" id="UP001369815">
    <property type="component" value="Unassembled WGS sequence"/>
</dbReference>
<evidence type="ECO:0000256" key="2">
    <source>
        <dbReference type="ARBA" id="ARBA00006278"/>
    </source>
</evidence>
<evidence type="ECO:0000256" key="7">
    <source>
        <dbReference type="ARBA" id="ARBA00022982"/>
    </source>
</evidence>
<feature type="transmembrane region" description="Helical" evidence="13">
    <location>
        <begin position="27"/>
        <end position="45"/>
    </location>
</feature>
<dbReference type="GO" id="GO:0015677">
    <property type="term" value="P:copper ion import"/>
    <property type="evidence" value="ECO:0007669"/>
    <property type="project" value="TreeGrafter"/>
</dbReference>
<evidence type="ECO:0000313" key="16">
    <source>
        <dbReference type="Proteomes" id="UP001369815"/>
    </source>
</evidence>
<dbReference type="CDD" id="cd06186">
    <property type="entry name" value="NOX_Duox_like_FAD_NADP"/>
    <property type="match status" value="1"/>
</dbReference>
<dbReference type="InterPro" id="IPR013121">
    <property type="entry name" value="Fe_red_NAD-bd_6"/>
</dbReference>
<dbReference type="InterPro" id="IPR017938">
    <property type="entry name" value="Riboflavin_synthase-like_b-brl"/>
</dbReference>
<keyword evidence="8 13" id="KW-1133">Transmembrane helix</keyword>
<gene>
    <name evidence="15" type="ORF">Daesc_005139</name>
</gene>
<dbReference type="GO" id="GO:0052851">
    <property type="term" value="F:ferric-chelate reductase (NADPH) activity"/>
    <property type="evidence" value="ECO:0007669"/>
    <property type="project" value="UniProtKB-EC"/>
</dbReference>
<evidence type="ECO:0000256" key="9">
    <source>
        <dbReference type="ARBA" id="ARBA00023002"/>
    </source>
</evidence>
<protein>
    <recommendedName>
        <fullName evidence="3">ferric-chelate reductase (NADPH)</fullName>
        <ecNumber evidence="3">1.16.1.9</ecNumber>
    </recommendedName>
</protein>
<dbReference type="SUPFAM" id="SSF52343">
    <property type="entry name" value="Ferredoxin reductase-like, C-terminal NADP-linked domain"/>
    <property type="match status" value="1"/>
</dbReference>
<dbReference type="EMBL" id="JBANMG010000005">
    <property type="protein sequence ID" value="KAK6952845.1"/>
    <property type="molecule type" value="Genomic_DNA"/>
</dbReference>
<keyword evidence="16" id="KW-1185">Reference proteome</keyword>
<dbReference type="InterPro" id="IPR017927">
    <property type="entry name" value="FAD-bd_FR_type"/>
</dbReference>
<comment type="subcellular location">
    <subcellularLocation>
        <location evidence="1">Cell membrane</location>
        <topology evidence="1">Multi-pass membrane protein</topology>
    </subcellularLocation>
</comment>
<evidence type="ECO:0000259" key="14">
    <source>
        <dbReference type="PROSITE" id="PS51384"/>
    </source>
</evidence>
<keyword evidence="5" id="KW-1003">Cell membrane</keyword>
<feature type="transmembrane region" description="Helical" evidence="13">
    <location>
        <begin position="240"/>
        <end position="258"/>
    </location>
</feature>
<keyword evidence="11 13" id="KW-0472">Membrane</keyword>
<comment type="similarity">
    <text evidence="2">Belongs to the ferric reductase (FRE) family.</text>
</comment>
<dbReference type="AlphaFoldDB" id="A0AAX6MJM7"/>
<dbReference type="GO" id="GO:0005886">
    <property type="term" value="C:plasma membrane"/>
    <property type="evidence" value="ECO:0007669"/>
    <property type="project" value="UniProtKB-SubCell"/>
</dbReference>
<feature type="domain" description="FAD-binding FR-type" evidence="14">
    <location>
        <begin position="282"/>
        <end position="401"/>
    </location>
</feature>
<dbReference type="InterPro" id="IPR039261">
    <property type="entry name" value="FNR_nucleotide-bd"/>
</dbReference>
<keyword evidence="4" id="KW-0813">Transport</keyword>
<evidence type="ECO:0000313" key="15">
    <source>
        <dbReference type="EMBL" id="KAK6952845.1"/>
    </source>
</evidence>
<evidence type="ECO:0000256" key="8">
    <source>
        <dbReference type="ARBA" id="ARBA00022989"/>
    </source>
</evidence>
<dbReference type="Pfam" id="PF08030">
    <property type="entry name" value="NAD_binding_6"/>
    <property type="match status" value="1"/>
</dbReference>
<dbReference type="InterPro" id="IPR051410">
    <property type="entry name" value="Ferric/Cupric_Reductase"/>
</dbReference>
<evidence type="ECO:0000256" key="10">
    <source>
        <dbReference type="ARBA" id="ARBA00023065"/>
    </source>
</evidence>
<sequence>MGWPYEIFALDDAQKHARRQSLDRHAAYAQLSALIPIGLALLYRLGVLMFRRVSPYQPVAYSAVPSSPGLKHERQSAAGSWTIRARRFAWWLGDDVVVLGFNLGQRDQIIFGSLWSIWLVFLCFIGTGNDYLHLTKRFGIVAISQLPLQYLLILKNINPIAFAFASSHEQLNRWHRVLGGIIYCLLLVHAGLYLNFYIHEGILSERIVRPIPALGLGSIIGMSLLCATAIKLIRTYSYRVFFITHLIVALLLPPAIFFHSHHGGRQYVIEPLVFFFIDLIKRKIDTITVPSTLELIPDTNLIKIVASLPSSKLDRFRKYAGMHVYLTIPFSSRRSSHLLFEFAFNPFTIASVDEKSGELTLVARRQRGPMTKALAQFAEDDLASTKVPLCIEGPYGCATWFPNLAGPEFDRVLLVAGGVGSTFILPIFSILLAARFLNHTQHLRYIINENPAARVQMVWAVRGAADASWPLDDGEDSLDDNIQLFLTQSVPRDPTLHEAVELDSNSYPNPRQIHKRPDLRQIVDDFFRQGVEERVAVLVCGPEEMARELRSYVGVWVKKGRNVWWHNEGFAW</sequence>
<dbReference type="PROSITE" id="PS51384">
    <property type="entry name" value="FAD_FR"/>
    <property type="match status" value="1"/>
</dbReference>
<comment type="catalytic activity">
    <reaction evidence="12">
        <text>2 a Fe(II)-siderophore + NADP(+) + H(+) = 2 a Fe(III)-siderophore + NADPH</text>
        <dbReference type="Rhea" id="RHEA:28795"/>
        <dbReference type="Rhea" id="RHEA-COMP:11342"/>
        <dbReference type="Rhea" id="RHEA-COMP:11344"/>
        <dbReference type="ChEBI" id="CHEBI:15378"/>
        <dbReference type="ChEBI" id="CHEBI:29033"/>
        <dbReference type="ChEBI" id="CHEBI:29034"/>
        <dbReference type="ChEBI" id="CHEBI:57783"/>
        <dbReference type="ChEBI" id="CHEBI:58349"/>
        <dbReference type="EC" id="1.16.1.9"/>
    </reaction>
</comment>
<accession>A0AAX6MJM7</accession>
<evidence type="ECO:0000256" key="3">
    <source>
        <dbReference type="ARBA" id="ARBA00012668"/>
    </source>
</evidence>
<dbReference type="GO" id="GO:0006826">
    <property type="term" value="P:iron ion transport"/>
    <property type="evidence" value="ECO:0007669"/>
    <property type="project" value="TreeGrafter"/>
</dbReference>
<dbReference type="PANTHER" id="PTHR32361:SF28">
    <property type="entry name" value="FRP1P"/>
    <property type="match status" value="1"/>
</dbReference>
<feature type="transmembrane region" description="Helical" evidence="13">
    <location>
        <begin position="210"/>
        <end position="233"/>
    </location>
</feature>
<dbReference type="EC" id="1.16.1.9" evidence="3"/>
<dbReference type="Pfam" id="PF08022">
    <property type="entry name" value="FAD_binding_8"/>
    <property type="match status" value="1"/>
</dbReference>
<keyword evidence="6 13" id="KW-0812">Transmembrane</keyword>
<dbReference type="InterPro" id="IPR013130">
    <property type="entry name" value="Fe3_Rdtase_TM_dom"/>
</dbReference>
<dbReference type="Pfam" id="PF01794">
    <property type="entry name" value="Ferric_reduct"/>
    <property type="match status" value="1"/>
</dbReference>
<evidence type="ECO:0000256" key="4">
    <source>
        <dbReference type="ARBA" id="ARBA00022448"/>
    </source>
</evidence>
<dbReference type="SUPFAM" id="SSF63380">
    <property type="entry name" value="Riboflavin synthase domain-like"/>
    <property type="match status" value="1"/>
</dbReference>
<organism evidence="15 16">
    <name type="scientific">Daldinia eschscholtzii</name>
    <dbReference type="NCBI Taxonomy" id="292717"/>
    <lineage>
        <taxon>Eukaryota</taxon>
        <taxon>Fungi</taxon>
        <taxon>Dikarya</taxon>
        <taxon>Ascomycota</taxon>
        <taxon>Pezizomycotina</taxon>
        <taxon>Sordariomycetes</taxon>
        <taxon>Xylariomycetidae</taxon>
        <taxon>Xylariales</taxon>
        <taxon>Hypoxylaceae</taxon>
        <taxon>Daldinia</taxon>
    </lineage>
</organism>
<feature type="transmembrane region" description="Helical" evidence="13">
    <location>
        <begin position="109"/>
        <end position="128"/>
    </location>
</feature>
<feature type="transmembrane region" description="Helical" evidence="13">
    <location>
        <begin position="412"/>
        <end position="434"/>
    </location>
</feature>
<dbReference type="PANTHER" id="PTHR32361">
    <property type="entry name" value="FERRIC/CUPRIC REDUCTASE TRANSMEMBRANE COMPONENT"/>
    <property type="match status" value="1"/>
</dbReference>
<feature type="transmembrane region" description="Helical" evidence="13">
    <location>
        <begin position="177"/>
        <end position="198"/>
    </location>
</feature>
<dbReference type="SFLD" id="SFLDG01168">
    <property type="entry name" value="Ferric_reductase_subgroup_(FRE"/>
    <property type="match status" value="1"/>
</dbReference>
<name>A0AAX6MJM7_9PEZI</name>
<dbReference type="InterPro" id="IPR013112">
    <property type="entry name" value="FAD-bd_8"/>
</dbReference>
<comment type="caution">
    <text evidence="15">The sequence shown here is derived from an EMBL/GenBank/DDBJ whole genome shotgun (WGS) entry which is preliminary data.</text>
</comment>